<feature type="domain" description="N-acetyltransferase" evidence="3">
    <location>
        <begin position="1"/>
        <end position="140"/>
    </location>
</feature>
<dbReference type="GO" id="GO:0016747">
    <property type="term" value="F:acyltransferase activity, transferring groups other than amino-acyl groups"/>
    <property type="evidence" value="ECO:0007669"/>
    <property type="project" value="InterPro"/>
</dbReference>
<dbReference type="SUPFAM" id="SSF55729">
    <property type="entry name" value="Acyl-CoA N-acyltransferases (Nat)"/>
    <property type="match status" value="1"/>
</dbReference>
<accession>A0A191UI82</accession>
<dbReference type="KEGG" id="pwu:A8O14_03485"/>
<dbReference type="AlphaFoldDB" id="A0A191UI82"/>
<dbReference type="InterPro" id="IPR000182">
    <property type="entry name" value="GNAT_dom"/>
</dbReference>
<keyword evidence="1 4" id="KW-0808">Transferase</keyword>
<keyword evidence="5" id="KW-1185">Reference proteome</keyword>
<organism evidence="4 5">
    <name type="scientific">Polynucleobacter wuianus</name>
    <dbReference type="NCBI Taxonomy" id="1743168"/>
    <lineage>
        <taxon>Bacteria</taxon>
        <taxon>Pseudomonadati</taxon>
        <taxon>Pseudomonadota</taxon>
        <taxon>Betaproteobacteria</taxon>
        <taxon>Burkholderiales</taxon>
        <taxon>Burkholderiaceae</taxon>
        <taxon>Polynucleobacter</taxon>
    </lineage>
</organism>
<dbReference type="STRING" id="1743168.A8O14_03485"/>
<dbReference type="Gene3D" id="3.40.630.30">
    <property type="match status" value="1"/>
</dbReference>
<evidence type="ECO:0000256" key="1">
    <source>
        <dbReference type="ARBA" id="ARBA00022679"/>
    </source>
</evidence>
<dbReference type="EMBL" id="CP015922">
    <property type="protein sequence ID" value="ANJ00695.1"/>
    <property type="molecule type" value="Genomic_DNA"/>
</dbReference>
<name>A0A191UI82_9BURK</name>
<dbReference type="InterPro" id="IPR050832">
    <property type="entry name" value="Bact_Acetyltransf"/>
</dbReference>
<dbReference type="PROSITE" id="PS51186">
    <property type="entry name" value="GNAT"/>
    <property type="match status" value="1"/>
</dbReference>
<dbReference type="Pfam" id="PF13673">
    <property type="entry name" value="Acetyltransf_10"/>
    <property type="match status" value="1"/>
</dbReference>
<dbReference type="Proteomes" id="UP000078463">
    <property type="component" value="Chromosome"/>
</dbReference>
<evidence type="ECO:0000313" key="5">
    <source>
        <dbReference type="Proteomes" id="UP000078463"/>
    </source>
</evidence>
<keyword evidence="2" id="KW-0012">Acyltransferase</keyword>
<dbReference type="CDD" id="cd04301">
    <property type="entry name" value="NAT_SF"/>
    <property type="match status" value="1"/>
</dbReference>
<sequence length="144" mass="16130">MFLKPWAKASTEAFCIRRTVFVEEQQVPEDLELDEYDPLATHALAYFDELCVGTARLVDLGDGHAQIGRMAVLAHFRGKGIGKQILEKLLLAAKVRGFSTLILHSQLSVMPFYEKLGFIAQGPIYDEAGILHRNMMLILPNSIE</sequence>
<dbReference type="PANTHER" id="PTHR43877">
    <property type="entry name" value="AMINOALKYLPHOSPHONATE N-ACETYLTRANSFERASE-RELATED-RELATED"/>
    <property type="match status" value="1"/>
</dbReference>
<evidence type="ECO:0000256" key="2">
    <source>
        <dbReference type="ARBA" id="ARBA00023315"/>
    </source>
</evidence>
<protein>
    <submittedName>
        <fullName evidence="4">GCN5 family acetyltransferase</fullName>
    </submittedName>
</protein>
<evidence type="ECO:0000259" key="3">
    <source>
        <dbReference type="PROSITE" id="PS51186"/>
    </source>
</evidence>
<evidence type="ECO:0000313" key="4">
    <source>
        <dbReference type="EMBL" id="ANJ00695.1"/>
    </source>
</evidence>
<reference evidence="5" key="1">
    <citation type="submission" date="2016-05" db="EMBL/GenBank/DDBJ databases">
        <title>Polynucleobacter sp. QLW-P1FAT50C-4 genome.</title>
        <authorList>
            <person name="Hahn M.W."/>
        </authorList>
    </citation>
    <scope>NUCLEOTIDE SEQUENCE [LARGE SCALE GENOMIC DNA]</scope>
    <source>
        <strain evidence="5">QLW-P1FAT50C-4</strain>
    </source>
</reference>
<gene>
    <name evidence="4" type="ORF">A8O14_03485</name>
</gene>
<dbReference type="PANTHER" id="PTHR43877:SF2">
    <property type="entry name" value="AMINOALKYLPHOSPHONATE N-ACETYLTRANSFERASE-RELATED"/>
    <property type="match status" value="1"/>
</dbReference>
<dbReference type="InterPro" id="IPR016181">
    <property type="entry name" value="Acyl_CoA_acyltransferase"/>
</dbReference>
<proteinExistence type="predicted"/>